<keyword evidence="8" id="KW-0779">Telomere</keyword>
<dbReference type="InterPro" id="IPR014849">
    <property type="entry name" value="EKC/KEOPS_Gon7"/>
</dbReference>
<dbReference type="AlphaFoldDB" id="A0A9W7SVQ5"/>
<comment type="subunit">
    <text evidence="4">Component of the EKC/KEOPS complex composed of at least BUD32, CGI121, GON7, KAE1 and PCC1; the whole complex dimerizes.</text>
</comment>
<feature type="region of interest" description="Disordered" evidence="14">
    <location>
        <begin position="61"/>
        <end position="94"/>
    </location>
</feature>
<dbReference type="Pfam" id="PF08738">
    <property type="entry name" value="Gon7"/>
    <property type="match status" value="1"/>
</dbReference>
<evidence type="ECO:0000256" key="6">
    <source>
        <dbReference type="ARBA" id="ARBA00022454"/>
    </source>
</evidence>
<evidence type="ECO:0000256" key="11">
    <source>
        <dbReference type="ARBA" id="ARBA00023163"/>
    </source>
</evidence>
<evidence type="ECO:0000256" key="14">
    <source>
        <dbReference type="SAM" id="MobiDB-lite"/>
    </source>
</evidence>
<evidence type="ECO:0000256" key="8">
    <source>
        <dbReference type="ARBA" id="ARBA00022895"/>
    </source>
</evidence>
<protein>
    <recommendedName>
        <fullName evidence="5">EKC/KEOPS complex subunit GON7</fullName>
    </recommendedName>
</protein>
<comment type="similarity">
    <text evidence="3">Belongs to the GON7 family.</text>
</comment>
<keyword evidence="6" id="KW-0158">Chromosome</keyword>
<evidence type="ECO:0000256" key="9">
    <source>
        <dbReference type="ARBA" id="ARBA00023015"/>
    </source>
</evidence>
<proteinExistence type="inferred from homology"/>
<evidence type="ECO:0000256" key="4">
    <source>
        <dbReference type="ARBA" id="ARBA00011534"/>
    </source>
</evidence>
<keyword evidence="16" id="KW-1185">Reference proteome</keyword>
<dbReference type="EMBL" id="RIBY02001112">
    <property type="protein sequence ID" value="KAH9832686.1"/>
    <property type="molecule type" value="Genomic_DNA"/>
</dbReference>
<sequence>MAANILLAAYRSPTDSKTFSADLPDSQGQDVKAKTGYLAALRSSASQMQADINAYLTQKMEDEKATGQGPGVKSVGKDDKLEEMYGEEDPEQEG</sequence>
<evidence type="ECO:0000256" key="7">
    <source>
        <dbReference type="ARBA" id="ARBA00022694"/>
    </source>
</evidence>
<keyword evidence="7" id="KW-0819">tRNA processing</keyword>
<dbReference type="Proteomes" id="UP001138500">
    <property type="component" value="Unassembled WGS sequence"/>
</dbReference>
<feature type="compositionally biased region" description="Acidic residues" evidence="14">
    <location>
        <begin position="84"/>
        <end position="94"/>
    </location>
</feature>
<dbReference type="GO" id="GO:0005634">
    <property type="term" value="C:nucleus"/>
    <property type="evidence" value="ECO:0007669"/>
    <property type="project" value="UniProtKB-SubCell"/>
</dbReference>
<evidence type="ECO:0000256" key="13">
    <source>
        <dbReference type="ARBA" id="ARBA00025393"/>
    </source>
</evidence>
<comment type="subcellular location">
    <subcellularLocation>
        <location evidence="2">Chromosome</location>
        <location evidence="2">Telomere</location>
    </subcellularLocation>
    <subcellularLocation>
        <location evidence="1">Nucleus</location>
    </subcellularLocation>
</comment>
<organism evidence="15 16">
    <name type="scientific">Teratosphaeria destructans</name>
    <dbReference type="NCBI Taxonomy" id="418781"/>
    <lineage>
        <taxon>Eukaryota</taxon>
        <taxon>Fungi</taxon>
        <taxon>Dikarya</taxon>
        <taxon>Ascomycota</taxon>
        <taxon>Pezizomycotina</taxon>
        <taxon>Dothideomycetes</taxon>
        <taxon>Dothideomycetidae</taxon>
        <taxon>Mycosphaerellales</taxon>
        <taxon>Teratosphaeriaceae</taxon>
        <taxon>Teratosphaeria</taxon>
    </lineage>
</organism>
<evidence type="ECO:0000256" key="12">
    <source>
        <dbReference type="ARBA" id="ARBA00023242"/>
    </source>
</evidence>
<evidence type="ECO:0000256" key="10">
    <source>
        <dbReference type="ARBA" id="ARBA00023159"/>
    </source>
</evidence>
<dbReference type="GO" id="GO:0000781">
    <property type="term" value="C:chromosome, telomeric region"/>
    <property type="evidence" value="ECO:0007669"/>
    <property type="project" value="UniProtKB-SubCell"/>
</dbReference>
<reference evidence="15 16" key="1">
    <citation type="journal article" date="2018" name="IMA Fungus">
        <title>IMA Genome-F 10: Nine draft genome sequences of Claviceps purpurea s.lat., including C. arundinis, C. humidiphila, and C. cf. spartinae, pseudomolecules for the pitch canker pathogen Fusarium circinatum, draft genome of Davidsoniella eucalypti, Grosmannia galeiformis, Quambalaria eucalypti, and Teratosphaeria destructans.</title>
        <authorList>
            <person name="Wingfield B.D."/>
            <person name="Liu M."/>
            <person name="Nguyen H.D."/>
            <person name="Lane F.A."/>
            <person name="Morgan S.W."/>
            <person name="De Vos L."/>
            <person name="Wilken P.M."/>
            <person name="Duong T.A."/>
            <person name="Aylward J."/>
            <person name="Coetzee M.P."/>
            <person name="Dadej K."/>
            <person name="De Beer Z.W."/>
            <person name="Findlay W."/>
            <person name="Havenga M."/>
            <person name="Kolarik M."/>
            <person name="Menzies J.G."/>
            <person name="Naidoo K."/>
            <person name="Pochopski O."/>
            <person name="Shoukouhi P."/>
            <person name="Santana Q.C."/>
            <person name="Seifert K.A."/>
            <person name="Soal N."/>
            <person name="Steenkamp E.T."/>
            <person name="Tatham C.T."/>
            <person name="van der Nest M.A."/>
            <person name="Wingfield M.J."/>
        </authorList>
    </citation>
    <scope>NUCLEOTIDE SEQUENCE [LARGE SCALE GENOMIC DNA]</scope>
    <source>
        <strain evidence="15">CMW44962</strain>
    </source>
</reference>
<accession>A0A9W7SVQ5</accession>
<evidence type="ECO:0000256" key="5">
    <source>
        <dbReference type="ARBA" id="ARBA00019746"/>
    </source>
</evidence>
<evidence type="ECO:0000313" key="16">
    <source>
        <dbReference type="Proteomes" id="UP001138500"/>
    </source>
</evidence>
<evidence type="ECO:0000256" key="3">
    <source>
        <dbReference type="ARBA" id="ARBA00008529"/>
    </source>
</evidence>
<comment type="function">
    <text evidence="13">Component of the EKC/KEOPS complex that is required for the formation of a threonylcarbamoyl group on adenosine at position 37 (t(6)A37) in tRNAs that read codons beginning with adenine. The complex is probably involved in the transfer of the threonylcarbamoyl moiety of threonylcarbamoyl-AMP (TC-AMP) to the N6 group of A37. GON7 likely plays a supporting role to the catalytic subunit KAE1 in the complex. The EKC/KEOPS complex also promotes both telomere uncapping and telomere elongation. The complex is required for efficient recruitment of transcriptional coactivators.</text>
</comment>
<reference evidence="15 16" key="2">
    <citation type="journal article" date="2021" name="Curr. Genet.">
        <title>Genetic response to nitrogen starvation in the aggressive Eucalyptus foliar pathogen Teratosphaeria destructans.</title>
        <authorList>
            <person name="Havenga M."/>
            <person name="Wingfield B.D."/>
            <person name="Wingfield M.J."/>
            <person name="Dreyer L.L."/>
            <person name="Roets F."/>
            <person name="Aylward J."/>
        </authorList>
    </citation>
    <scope>NUCLEOTIDE SEQUENCE [LARGE SCALE GENOMIC DNA]</scope>
    <source>
        <strain evidence="15">CMW44962</strain>
    </source>
</reference>
<evidence type="ECO:0000313" key="15">
    <source>
        <dbReference type="EMBL" id="KAH9832686.1"/>
    </source>
</evidence>
<gene>
    <name evidence="15" type="ORF">Tdes44962_MAKER00165</name>
</gene>
<name>A0A9W7SVQ5_9PEZI</name>
<keyword evidence="12" id="KW-0539">Nucleus</keyword>
<evidence type="ECO:0000256" key="2">
    <source>
        <dbReference type="ARBA" id="ARBA00004574"/>
    </source>
</evidence>
<comment type="caution">
    <text evidence="15">The sequence shown here is derived from an EMBL/GenBank/DDBJ whole genome shotgun (WGS) entry which is preliminary data.</text>
</comment>
<evidence type="ECO:0000256" key="1">
    <source>
        <dbReference type="ARBA" id="ARBA00004123"/>
    </source>
</evidence>
<dbReference type="GO" id="GO:0008033">
    <property type="term" value="P:tRNA processing"/>
    <property type="evidence" value="ECO:0007669"/>
    <property type="project" value="UniProtKB-KW"/>
</dbReference>
<dbReference type="OrthoDB" id="2288868at2759"/>
<keyword evidence="10" id="KW-0010">Activator</keyword>
<keyword evidence="9" id="KW-0805">Transcription regulation</keyword>
<keyword evidence="11" id="KW-0804">Transcription</keyword>